<feature type="non-terminal residue" evidence="2">
    <location>
        <position position="136"/>
    </location>
</feature>
<feature type="region of interest" description="Disordered" evidence="1">
    <location>
        <begin position="1"/>
        <end position="20"/>
    </location>
</feature>
<organism evidence="2">
    <name type="scientific">uncultured Blastococcus sp</name>
    <dbReference type="NCBI Taxonomy" id="217144"/>
    <lineage>
        <taxon>Bacteria</taxon>
        <taxon>Bacillati</taxon>
        <taxon>Actinomycetota</taxon>
        <taxon>Actinomycetes</taxon>
        <taxon>Geodermatophilales</taxon>
        <taxon>Geodermatophilaceae</taxon>
        <taxon>Blastococcus</taxon>
        <taxon>environmental samples</taxon>
    </lineage>
</organism>
<reference evidence="2" key="1">
    <citation type="submission" date="2020-02" db="EMBL/GenBank/DDBJ databases">
        <authorList>
            <person name="Meier V. D."/>
        </authorList>
    </citation>
    <scope>NUCLEOTIDE SEQUENCE</scope>
    <source>
        <strain evidence="2">AVDCRST_MAG57</strain>
    </source>
</reference>
<accession>A0A6J4HK20</accession>
<dbReference type="EMBL" id="CADCTI010000076">
    <property type="protein sequence ID" value="CAA9225474.1"/>
    <property type="molecule type" value="Genomic_DNA"/>
</dbReference>
<name>A0A6J4HK20_9ACTN</name>
<proteinExistence type="predicted"/>
<dbReference type="AlphaFoldDB" id="A0A6J4HK20"/>
<gene>
    <name evidence="2" type="ORF">AVDCRST_MAG57-754</name>
</gene>
<sequence>CPSPRLPPSRPSSSCPCTTCSWPSRRAVRTAAAPSGGTCSACASWRSLRCWPLAAGAGSAAEPSRCTWASRIPSHPPARPIRACSSRAWSTWPPPWRPPATRSPGTTTSPGTTASTPPTRSATGSSSCNRVWSGRA</sequence>
<feature type="region of interest" description="Disordered" evidence="1">
    <location>
        <begin position="86"/>
        <end position="136"/>
    </location>
</feature>
<protein>
    <submittedName>
        <fullName evidence="2">Uncharacterized protein</fullName>
    </submittedName>
</protein>
<feature type="non-terminal residue" evidence="2">
    <location>
        <position position="1"/>
    </location>
</feature>
<feature type="compositionally biased region" description="Low complexity" evidence="1">
    <location>
        <begin position="11"/>
        <end position="20"/>
    </location>
</feature>
<feature type="compositionally biased region" description="Low complexity" evidence="1">
    <location>
        <begin position="99"/>
        <end position="127"/>
    </location>
</feature>
<evidence type="ECO:0000313" key="2">
    <source>
        <dbReference type="EMBL" id="CAA9225474.1"/>
    </source>
</evidence>
<feature type="compositionally biased region" description="Pro residues" evidence="1">
    <location>
        <begin position="1"/>
        <end position="10"/>
    </location>
</feature>
<evidence type="ECO:0000256" key="1">
    <source>
        <dbReference type="SAM" id="MobiDB-lite"/>
    </source>
</evidence>